<dbReference type="SUPFAM" id="SSF48208">
    <property type="entry name" value="Six-hairpin glycosidases"/>
    <property type="match status" value="1"/>
</dbReference>
<evidence type="ECO:0000259" key="1">
    <source>
        <dbReference type="Pfam" id="PF00723"/>
    </source>
</evidence>
<dbReference type="InterPro" id="IPR045582">
    <property type="entry name" value="Trehalase-like_N"/>
</dbReference>
<dbReference type="STRING" id="1121863.GCA_000621185_04157"/>
<feature type="domain" description="Trehalase-like N-terminal" evidence="2">
    <location>
        <begin position="9"/>
        <end position="149"/>
    </location>
</feature>
<evidence type="ECO:0000313" key="4">
    <source>
        <dbReference type="Proteomes" id="UP000037315"/>
    </source>
</evidence>
<dbReference type="GO" id="GO:0004553">
    <property type="term" value="F:hydrolase activity, hydrolyzing O-glycosyl compounds"/>
    <property type="evidence" value="ECO:0007669"/>
    <property type="project" value="UniProtKB-ARBA"/>
</dbReference>
<reference evidence="3 4" key="1">
    <citation type="submission" date="2015-06" db="EMBL/GenBank/DDBJ databases">
        <title>Genome sequencing of Cronobacter sp. strain DJ34 isolated from petroleum contaminated sludge of Duliajan Oil Fields, Assam, India.</title>
        <authorList>
            <person name="Pal S."/>
            <person name="Banerjee T.D."/>
            <person name="Roy A."/>
            <person name="Sar P."/>
            <person name="Kazy S.K."/>
        </authorList>
    </citation>
    <scope>NUCLEOTIDE SEQUENCE [LARGE SCALE GENOMIC DNA]</scope>
    <source>
        <strain evidence="3 4">DJ34</strain>
    </source>
</reference>
<accession>A0A0J8VS62</accession>
<keyword evidence="4" id="KW-1185">Reference proteome</keyword>
<name>A0A0J8VS62_9ENTR</name>
<dbReference type="OrthoDB" id="3902805at2"/>
<gene>
    <name evidence="3" type="ORF">ACH50_04035</name>
</gene>
<organism evidence="3 4">
    <name type="scientific">Franconibacter pulveris</name>
    <dbReference type="NCBI Taxonomy" id="435910"/>
    <lineage>
        <taxon>Bacteria</taxon>
        <taxon>Pseudomonadati</taxon>
        <taxon>Pseudomonadota</taxon>
        <taxon>Gammaproteobacteria</taxon>
        <taxon>Enterobacterales</taxon>
        <taxon>Enterobacteriaceae</taxon>
        <taxon>Franconibacter</taxon>
    </lineage>
</organism>
<dbReference type="InterPro" id="IPR011613">
    <property type="entry name" value="GH15-like"/>
</dbReference>
<dbReference type="PATRIC" id="fig|1656095.3.peg.2904"/>
<dbReference type="InterPro" id="IPR022272">
    <property type="entry name" value="Lipocalin_CS"/>
</dbReference>
<dbReference type="InterPro" id="IPR012341">
    <property type="entry name" value="6hp_glycosidase-like_sf"/>
</dbReference>
<protein>
    <submittedName>
        <fullName evidence="3">Glucoamylase</fullName>
    </submittedName>
</protein>
<dbReference type="GO" id="GO:0005975">
    <property type="term" value="P:carbohydrate metabolic process"/>
    <property type="evidence" value="ECO:0007669"/>
    <property type="project" value="InterPro"/>
</dbReference>
<dbReference type="RefSeq" id="WP_048887393.1">
    <property type="nucleotide sequence ID" value="NZ_LFEJ01000004.1"/>
</dbReference>
<evidence type="ECO:0000259" key="2">
    <source>
        <dbReference type="Pfam" id="PF19291"/>
    </source>
</evidence>
<dbReference type="AlphaFoldDB" id="A0A0J8VS62"/>
<proteinExistence type="predicted"/>
<dbReference type="InterPro" id="IPR008928">
    <property type="entry name" value="6-hairpin_glycosidase_sf"/>
</dbReference>
<dbReference type="Pfam" id="PF19291">
    <property type="entry name" value="TREH_N"/>
    <property type="match status" value="1"/>
</dbReference>
<comment type="caution">
    <text evidence="3">The sequence shown here is derived from an EMBL/GenBank/DDBJ whole genome shotgun (WGS) entry which is preliminary data.</text>
</comment>
<dbReference type="EMBL" id="LFEJ01000004">
    <property type="protein sequence ID" value="KMV36016.1"/>
    <property type="molecule type" value="Genomic_DNA"/>
</dbReference>
<dbReference type="Proteomes" id="UP000037315">
    <property type="component" value="Unassembled WGS sequence"/>
</dbReference>
<dbReference type="PANTHER" id="PTHR31616:SF0">
    <property type="entry name" value="GLUCAN 1,4-ALPHA-GLUCOSIDASE"/>
    <property type="match status" value="1"/>
</dbReference>
<feature type="domain" description="GH15-like" evidence="1">
    <location>
        <begin position="227"/>
        <end position="594"/>
    </location>
</feature>
<evidence type="ECO:0000313" key="3">
    <source>
        <dbReference type="EMBL" id="KMV36016.1"/>
    </source>
</evidence>
<sequence length="609" mass="69058">MTANDASSSPCPICKHGIIGDLRTCALVTTQGAIDFWCWPELDSPSLFSALLDNERAGAFTLSPQGEGWRSVQFYLPDSNILQTRWLSQHSVVELNDFMPVQASAEALPCIVRRVKVAQGEATLTMRCSLKFDYARLTPDLQVLENTALWQAENQQTVTLNASVPLTAEEGAVQSQFTLRCGEEAFFILGSEAVTAQGQQEVERLHHDTLAFWQQWVGKNKYRGRWREMVIRSSLVLKLLSSTRHGSIAAAATFGLPELIGGERNWDYRAGWIRDASFSCYALIRLGYIDEAKAFGHWVRTCMENSQFEPDKLQVMYRLDSGTDLQEHELPHLAGHFGSTPVRIGNGAYQQRQLDIYGELLDTLYLTTKYGDGIPHRGWQHVIRLVDHVCDIWNSPDAGIWEMRGEPEHFLYSRLMCWVALDRALRLGAKRSLSMPYERWESVRQAIREDIWTHFWNPDLGHFTSTRHGSDLDGSMLLMPLFRFVSAKDPDWLATLDAIKNKLVRGGMVRRYIASETPADSLHGEEGYFVACSFWYVECLARADRLEEARIEFEKVLIHANHLGLYAEEFDPLGNALGNFPQALSHLALISAAYYLDKKMAGEELTWQP</sequence>
<dbReference type="PROSITE" id="PS00213">
    <property type="entry name" value="LIPOCALIN"/>
    <property type="match status" value="1"/>
</dbReference>
<dbReference type="Pfam" id="PF00723">
    <property type="entry name" value="Glyco_hydro_15"/>
    <property type="match status" value="1"/>
</dbReference>
<dbReference type="Gene3D" id="1.50.10.10">
    <property type="match status" value="1"/>
</dbReference>
<dbReference type="PANTHER" id="PTHR31616">
    <property type="entry name" value="TREHALASE"/>
    <property type="match status" value="1"/>
</dbReference>